<proteinExistence type="predicted"/>
<dbReference type="Proteomes" id="UP000001611">
    <property type="component" value="Chromosome 7"/>
</dbReference>
<evidence type="ECO:0000313" key="2">
    <source>
        <dbReference type="EMBL" id="EGY19388.1"/>
    </source>
</evidence>
<evidence type="ECO:0000256" key="1">
    <source>
        <dbReference type="SAM" id="MobiDB-lite"/>
    </source>
</evidence>
<organism evidence="2 3">
    <name type="scientific">Verticillium dahliae (strain VdLs.17 / ATCC MYA-4575 / FGSC 10137)</name>
    <name type="common">Verticillium wilt</name>
    <dbReference type="NCBI Taxonomy" id="498257"/>
    <lineage>
        <taxon>Eukaryota</taxon>
        <taxon>Fungi</taxon>
        <taxon>Dikarya</taxon>
        <taxon>Ascomycota</taxon>
        <taxon>Pezizomycotina</taxon>
        <taxon>Sordariomycetes</taxon>
        <taxon>Hypocreomycetidae</taxon>
        <taxon>Glomerellales</taxon>
        <taxon>Plectosphaerellaceae</taxon>
        <taxon>Verticillium</taxon>
    </lineage>
</organism>
<dbReference type="InParanoid" id="G2XHU0"/>
<dbReference type="KEGG" id="vda:VDAG_09590"/>
<feature type="compositionally biased region" description="Basic and acidic residues" evidence="1">
    <location>
        <begin position="84"/>
        <end position="100"/>
    </location>
</feature>
<protein>
    <submittedName>
        <fullName evidence="2">Uncharacterized protein</fullName>
    </submittedName>
</protein>
<name>G2XHU0_VERDV</name>
<dbReference type="HOGENOM" id="CLU_2172987_0_0_1"/>
<feature type="region of interest" description="Disordered" evidence="1">
    <location>
        <begin position="68"/>
        <end position="110"/>
    </location>
</feature>
<sequence length="110" mass="12603">MRTVIDWIRHLQTAGQRAVQSCKYVRCVVVGTSADEGGEKSSLGRSDVTDFEERIDALEIYFWKKKKERLRSEEMVSSEAGGDDGEREREREREREEADRGIAASSMDDE</sequence>
<gene>
    <name evidence="2" type="ORF">VDAG_09590</name>
</gene>
<dbReference type="GeneID" id="20711053"/>
<dbReference type="EMBL" id="DS572722">
    <property type="protein sequence ID" value="EGY19388.1"/>
    <property type="molecule type" value="Genomic_DNA"/>
</dbReference>
<reference evidence="2 3" key="1">
    <citation type="submission" date="2008-03" db="EMBL/GenBank/DDBJ databases">
        <title>The Genome Sequence of Verticillium dahliae VdLs.17.</title>
        <authorList>
            <consortium name="The Broad Institute Genome Sequencing Platform"/>
            <person name="Ma L.-J.J."/>
            <person name="Klosterman S.J."/>
            <person name="Subbarao K."/>
            <person name="Dobinson K."/>
            <person name="Veronese P."/>
            <person name="Kang S."/>
            <person name="Gold S.E."/>
            <person name="Young S."/>
            <person name="Jaffe D."/>
            <person name="Gnerre S."/>
            <person name="Berlin A."/>
            <person name="Heiman D."/>
            <person name="Hepburn T."/>
            <person name="Sykes S."/>
            <person name="Alvarado L."/>
            <person name="Kodira C.D."/>
            <person name="Lander E."/>
            <person name="Galagan J."/>
            <person name="Nusbaum C."/>
            <person name="Birren B."/>
        </authorList>
    </citation>
    <scope>NUCLEOTIDE SEQUENCE [LARGE SCALE GENOMIC DNA]</scope>
    <source>
        <strain evidence="3">VdLs.17 / ATCC MYA-4575 / FGSC 10137</strain>
    </source>
</reference>
<dbReference type="AlphaFoldDB" id="G2XHU0"/>
<accession>G2XHU0</accession>
<evidence type="ECO:0000313" key="3">
    <source>
        <dbReference type="Proteomes" id="UP000001611"/>
    </source>
</evidence>
<dbReference type="RefSeq" id="XP_009656846.1">
    <property type="nucleotide sequence ID" value="XM_009658551.1"/>
</dbReference>
<keyword evidence="3" id="KW-1185">Reference proteome</keyword>